<dbReference type="GO" id="GO:0004222">
    <property type="term" value="F:metalloendopeptidase activity"/>
    <property type="evidence" value="ECO:0007669"/>
    <property type="project" value="UniProtKB-UniRule"/>
</dbReference>
<dbReference type="PANTHER" id="PTHR10127">
    <property type="entry name" value="DISCOIDIN, CUB, EGF, LAMININ , AND ZINC METALLOPROTEASE DOMAIN CONTAINING"/>
    <property type="match status" value="1"/>
</dbReference>
<feature type="domain" description="Peptidase M12A" evidence="7">
    <location>
        <begin position="100"/>
        <end position="211"/>
    </location>
</feature>
<name>A0A0D6M5F3_9BILA</name>
<sequence length="253" mass="28844">MLRAIATTFLFVACISEIVLGNIARNGEDRHLELMPIQEVITRFDRYRRQAQAWGPGVVPTKRIDYFFKDGITSTERMLVTDEGTQCLYKRNRTGRGMKIMYVGCGYFGGAAHEVGHSLWLDHTHNRHDRDKHLDVNDKSIEVYKEQYKKLTTSENKNYDIPYDYGSIMHYGSSGPNPTMTPKDRKYHKTMGSPLISFTDLAMVNKHHNCEDSCRGKPTECANRGFPNPNNCDICVCPSGYGGDRCEDKVTDK</sequence>
<keyword evidence="5 6" id="KW-0645">Protease</keyword>
<feature type="signal peptide" evidence="6">
    <location>
        <begin position="1"/>
        <end position="21"/>
    </location>
</feature>
<reference evidence="8 9" key="1">
    <citation type="submission" date="2013-05" db="EMBL/GenBank/DDBJ databases">
        <title>Draft genome of the parasitic nematode Anyclostoma ceylanicum.</title>
        <authorList>
            <person name="Mitreva M."/>
        </authorList>
    </citation>
    <scope>NUCLEOTIDE SEQUENCE [LARGE SCALE GENOMIC DNA]</scope>
</reference>
<feature type="binding site" evidence="5">
    <location>
        <position position="123"/>
    </location>
    <ligand>
        <name>Zn(2+)</name>
        <dbReference type="ChEBI" id="CHEBI:29105"/>
        <note>catalytic</note>
    </ligand>
</feature>
<dbReference type="PRINTS" id="PR00480">
    <property type="entry name" value="ASTACIN"/>
</dbReference>
<dbReference type="PROSITE" id="PS00022">
    <property type="entry name" value="EGF_1"/>
    <property type="match status" value="1"/>
</dbReference>
<comment type="caution">
    <text evidence="5">Lacks conserved residue(s) required for the propagation of feature annotation.</text>
</comment>
<feature type="binding site" evidence="5">
    <location>
        <position position="117"/>
    </location>
    <ligand>
        <name>Zn(2+)</name>
        <dbReference type="ChEBI" id="CHEBI:29105"/>
        <note>catalytic</note>
    </ligand>
</feature>
<dbReference type="SMART" id="SM00235">
    <property type="entry name" value="ZnMc"/>
    <property type="match status" value="1"/>
</dbReference>
<evidence type="ECO:0000256" key="6">
    <source>
        <dbReference type="RuleBase" id="RU361183"/>
    </source>
</evidence>
<dbReference type="Proteomes" id="UP000054495">
    <property type="component" value="Unassembled WGS sequence"/>
</dbReference>
<evidence type="ECO:0000256" key="4">
    <source>
        <dbReference type="ARBA" id="ARBA00023157"/>
    </source>
</evidence>
<comment type="cofactor">
    <cofactor evidence="5 6">
        <name>Zn(2+)</name>
        <dbReference type="ChEBI" id="CHEBI:29105"/>
    </cofactor>
    <text evidence="5 6">Binds 1 zinc ion per subunit.</text>
</comment>
<evidence type="ECO:0000313" key="8">
    <source>
        <dbReference type="EMBL" id="EPB79330.1"/>
    </source>
</evidence>
<protein>
    <recommendedName>
        <fullName evidence="6">Metalloendopeptidase</fullName>
        <ecNumber evidence="6">3.4.24.-</ecNumber>
    </recommendedName>
</protein>
<organism evidence="8 9">
    <name type="scientific">Ancylostoma ceylanicum</name>
    <dbReference type="NCBI Taxonomy" id="53326"/>
    <lineage>
        <taxon>Eukaryota</taxon>
        <taxon>Metazoa</taxon>
        <taxon>Ecdysozoa</taxon>
        <taxon>Nematoda</taxon>
        <taxon>Chromadorea</taxon>
        <taxon>Rhabditida</taxon>
        <taxon>Rhabditina</taxon>
        <taxon>Rhabditomorpha</taxon>
        <taxon>Strongyloidea</taxon>
        <taxon>Ancylostomatidae</taxon>
        <taxon>Ancylostomatinae</taxon>
        <taxon>Ancylostoma</taxon>
    </lineage>
</organism>
<dbReference type="InterPro" id="IPR006026">
    <property type="entry name" value="Peptidase_Metallo"/>
</dbReference>
<evidence type="ECO:0000256" key="1">
    <source>
        <dbReference type="ARBA" id="ARBA00022723"/>
    </source>
</evidence>
<dbReference type="Gene3D" id="3.40.390.10">
    <property type="entry name" value="Collagenase (Catalytic Domain)"/>
    <property type="match status" value="1"/>
</dbReference>
<dbReference type="EMBL" id="KE124796">
    <property type="protein sequence ID" value="EPB79330.1"/>
    <property type="molecule type" value="Genomic_DNA"/>
</dbReference>
<dbReference type="InterPro" id="IPR001506">
    <property type="entry name" value="Peptidase_M12A"/>
</dbReference>
<keyword evidence="5 6" id="KW-0378">Hydrolase</keyword>
<dbReference type="SUPFAM" id="SSF55486">
    <property type="entry name" value="Metalloproteases ('zincins'), catalytic domain"/>
    <property type="match status" value="1"/>
</dbReference>
<dbReference type="GO" id="GO:0006508">
    <property type="term" value="P:proteolysis"/>
    <property type="evidence" value="ECO:0007669"/>
    <property type="project" value="UniProtKB-KW"/>
</dbReference>
<dbReference type="PROSITE" id="PS01186">
    <property type="entry name" value="EGF_2"/>
    <property type="match status" value="1"/>
</dbReference>
<evidence type="ECO:0000256" key="5">
    <source>
        <dbReference type="PROSITE-ProRule" id="PRU01211"/>
    </source>
</evidence>
<feature type="binding site" evidence="5">
    <location>
        <position position="113"/>
    </location>
    <ligand>
        <name>Zn(2+)</name>
        <dbReference type="ChEBI" id="CHEBI:29105"/>
        <note>catalytic</note>
    </ligand>
</feature>
<dbReference type="EC" id="3.4.24.-" evidence="6"/>
<evidence type="ECO:0000256" key="2">
    <source>
        <dbReference type="ARBA" id="ARBA00022833"/>
    </source>
</evidence>
<gene>
    <name evidence="8" type="ORF">ANCCEY_01623</name>
</gene>
<proteinExistence type="predicted"/>
<keyword evidence="2 5" id="KW-0862">Zinc</keyword>
<dbReference type="PROSITE" id="PS51864">
    <property type="entry name" value="ASTACIN"/>
    <property type="match status" value="1"/>
</dbReference>
<keyword evidence="9" id="KW-1185">Reference proteome</keyword>
<dbReference type="AlphaFoldDB" id="A0A0D6M5F3"/>
<keyword evidence="4" id="KW-1015">Disulfide bond</keyword>
<evidence type="ECO:0000256" key="3">
    <source>
        <dbReference type="ARBA" id="ARBA00023049"/>
    </source>
</evidence>
<dbReference type="GO" id="GO:0008270">
    <property type="term" value="F:zinc ion binding"/>
    <property type="evidence" value="ECO:0007669"/>
    <property type="project" value="UniProtKB-UniRule"/>
</dbReference>
<keyword evidence="6" id="KW-0732">Signal</keyword>
<dbReference type="PANTHER" id="PTHR10127:SF831">
    <property type="entry name" value="ZINC METALLOPROTEINASE NAS-37"/>
    <property type="match status" value="1"/>
</dbReference>
<feature type="active site" evidence="5">
    <location>
        <position position="114"/>
    </location>
</feature>
<accession>A0A0D6M5F3</accession>
<dbReference type="InterPro" id="IPR024079">
    <property type="entry name" value="MetalloPept_cat_dom_sf"/>
</dbReference>
<evidence type="ECO:0000259" key="7">
    <source>
        <dbReference type="PROSITE" id="PS51864"/>
    </source>
</evidence>
<dbReference type="InterPro" id="IPR000742">
    <property type="entry name" value="EGF"/>
</dbReference>
<evidence type="ECO:0000313" key="9">
    <source>
        <dbReference type="Proteomes" id="UP000054495"/>
    </source>
</evidence>
<feature type="chain" id="PRO_5005115212" description="Metalloendopeptidase" evidence="6">
    <location>
        <begin position="22"/>
        <end position="253"/>
    </location>
</feature>
<keyword evidence="1 5" id="KW-0479">Metal-binding</keyword>
<keyword evidence="3 5" id="KW-0482">Metalloprotease</keyword>
<dbReference type="Pfam" id="PF01400">
    <property type="entry name" value="Astacin"/>
    <property type="match status" value="1"/>
</dbReference>